<gene>
    <name evidence="1" type="ORF">EV695_2932</name>
</gene>
<sequence>MILKIFVDEHEQDIHVPDEIITDAREYFDMIDKDMDQGYQMSRSWIEKPDLMQRCQIVGDRILTALETGNKETGTLMAGYILSRVPNAYALHLNTEGDMTLYDLETR</sequence>
<protein>
    <submittedName>
        <fullName evidence="1">Uncharacterized protein</fullName>
    </submittedName>
</protein>
<evidence type="ECO:0000313" key="1">
    <source>
        <dbReference type="EMBL" id="TCJ84969.1"/>
    </source>
</evidence>
<dbReference type="OrthoDB" id="5624469at2"/>
<comment type="caution">
    <text evidence="1">The sequence shown here is derived from an EMBL/GenBank/DDBJ whole genome shotgun (WGS) entry which is preliminary data.</text>
</comment>
<dbReference type="Proteomes" id="UP000294887">
    <property type="component" value="Unassembled WGS sequence"/>
</dbReference>
<proteinExistence type="predicted"/>
<keyword evidence="2" id="KW-1185">Reference proteome</keyword>
<reference evidence="1 2" key="1">
    <citation type="submission" date="2019-03" db="EMBL/GenBank/DDBJ databases">
        <title>Genomic Encyclopedia of Type Strains, Phase IV (KMG-IV): sequencing the most valuable type-strain genomes for metagenomic binning, comparative biology and taxonomic classification.</title>
        <authorList>
            <person name="Goeker M."/>
        </authorList>
    </citation>
    <scope>NUCLEOTIDE SEQUENCE [LARGE SCALE GENOMIC DNA]</scope>
    <source>
        <strain evidence="1 2">DSM 24830</strain>
    </source>
</reference>
<evidence type="ECO:0000313" key="2">
    <source>
        <dbReference type="Proteomes" id="UP000294887"/>
    </source>
</evidence>
<name>A0A4R1EYJ0_9GAMM</name>
<organism evidence="1 2">
    <name type="scientific">Cocleimonas flava</name>
    <dbReference type="NCBI Taxonomy" id="634765"/>
    <lineage>
        <taxon>Bacteria</taxon>
        <taxon>Pseudomonadati</taxon>
        <taxon>Pseudomonadota</taxon>
        <taxon>Gammaproteobacteria</taxon>
        <taxon>Thiotrichales</taxon>
        <taxon>Thiotrichaceae</taxon>
        <taxon>Cocleimonas</taxon>
    </lineage>
</organism>
<dbReference type="AlphaFoldDB" id="A0A4R1EYJ0"/>
<dbReference type="EMBL" id="SMFQ01000004">
    <property type="protein sequence ID" value="TCJ84969.1"/>
    <property type="molecule type" value="Genomic_DNA"/>
</dbReference>
<dbReference type="RefSeq" id="WP_131906690.1">
    <property type="nucleotide sequence ID" value="NZ_BAAAFU010000006.1"/>
</dbReference>
<accession>A0A4R1EYJ0</accession>